<evidence type="ECO:0000259" key="3">
    <source>
        <dbReference type="Pfam" id="PF07675"/>
    </source>
</evidence>
<gene>
    <name evidence="5" type="ORF">SAMN05421786_101923</name>
</gene>
<reference evidence="6" key="1">
    <citation type="submission" date="2017-01" db="EMBL/GenBank/DDBJ databases">
        <authorList>
            <person name="Varghese N."/>
            <person name="Submissions S."/>
        </authorList>
    </citation>
    <scope>NUCLEOTIDE SEQUENCE [LARGE SCALE GENOMIC DNA]</scope>
    <source>
        <strain evidence="6">DSM 18017</strain>
    </source>
</reference>
<evidence type="ECO:0000256" key="1">
    <source>
        <dbReference type="ARBA" id="ARBA00022729"/>
    </source>
</evidence>
<dbReference type="NCBIfam" id="TIGR04183">
    <property type="entry name" value="Por_Secre_tail"/>
    <property type="match status" value="1"/>
</dbReference>
<dbReference type="InterPro" id="IPR011628">
    <property type="entry name" value="Cleaved_adhesin"/>
</dbReference>
<dbReference type="OrthoDB" id="957862at2"/>
<dbReference type="Pfam" id="PF07675">
    <property type="entry name" value="Cleaved_Adhesin"/>
    <property type="match status" value="1"/>
</dbReference>
<dbReference type="EMBL" id="FTOL01000001">
    <property type="protein sequence ID" value="SIS67643.1"/>
    <property type="molecule type" value="Genomic_DNA"/>
</dbReference>
<dbReference type="Pfam" id="PF18962">
    <property type="entry name" value="Por_Secre_tail"/>
    <property type="match status" value="1"/>
</dbReference>
<feature type="domain" description="Cleaved adhesin" evidence="3">
    <location>
        <begin position="30"/>
        <end position="194"/>
    </location>
</feature>
<organism evidence="5 6">
    <name type="scientific">Chryseobacterium ureilyticum</name>
    <dbReference type="NCBI Taxonomy" id="373668"/>
    <lineage>
        <taxon>Bacteria</taxon>
        <taxon>Pseudomonadati</taxon>
        <taxon>Bacteroidota</taxon>
        <taxon>Flavobacteriia</taxon>
        <taxon>Flavobacteriales</taxon>
        <taxon>Weeksellaceae</taxon>
        <taxon>Chryseobacterium group</taxon>
        <taxon>Chryseobacterium</taxon>
    </lineage>
</organism>
<feature type="signal peptide" evidence="2">
    <location>
        <begin position="1"/>
        <end position="21"/>
    </location>
</feature>
<keyword evidence="1 2" id="KW-0732">Signal</keyword>
<dbReference type="Gene3D" id="2.60.120.200">
    <property type="match status" value="1"/>
</dbReference>
<feature type="chain" id="PRO_5013337753" evidence="2">
    <location>
        <begin position="22"/>
        <end position="280"/>
    </location>
</feature>
<dbReference type="Proteomes" id="UP000186744">
    <property type="component" value="Unassembled WGS sequence"/>
</dbReference>
<dbReference type="STRING" id="373668.SAMN05421786_101923"/>
<evidence type="ECO:0000313" key="6">
    <source>
        <dbReference type="Proteomes" id="UP000186744"/>
    </source>
</evidence>
<name>A0A1N7L1A4_9FLAO</name>
<dbReference type="NCBIfam" id="NF038128">
    <property type="entry name" value="choice_anch_J"/>
    <property type="match status" value="1"/>
</dbReference>
<dbReference type="AlphaFoldDB" id="A0A1N7L1A4"/>
<evidence type="ECO:0000259" key="4">
    <source>
        <dbReference type="Pfam" id="PF18962"/>
    </source>
</evidence>
<accession>A0A1N7L1A4</accession>
<protein>
    <submittedName>
        <fullName evidence="5">Por secretion system C-terminal sorting domain-containing protein</fullName>
    </submittedName>
</protein>
<dbReference type="InterPro" id="IPR026444">
    <property type="entry name" value="Secre_tail"/>
</dbReference>
<feature type="domain" description="Secretion system C-terminal sorting" evidence="4">
    <location>
        <begin position="213"/>
        <end position="278"/>
    </location>
</feature>
<evidence type="ECO:0000256" key="2">
    <source>
        <dbReference type="SAM" id="SignalP"/>
    </source>
</evidence>
<sequence>MKKLLFSIVVVSSCTALFVNAQTVIYEETFDSVIPPSLPVGVELDDMDSDGDNWTTDDSASLSGMGGVYNFTGKLAVSASYYGLDPNNFLITPGISVPAGETVTLSFLIAGLKFPEIPGFPVQNNEEHYAVYVISANGVYEGIETPIHEETISPGITFERNLDLSAFAGQTVKIYFRHFNSANQAALMLDDIKVVQGGSLGTSENNLISELKVFPNPSSDYVYLSSKSKINQVQVFDSTGRKVEVKLIDNKVDVRNLPVGNYWFSITTGGKTISKKIIKK</sequence>
<evidence type="ECO:0000313" key="5">
    <source>
        <dbReference type="EMBL" id="SIS67643.1"/>
    </source>
</evidence>
<keyword evidence="6" id="KW-1185">Reference proteome</keyword>
<dbReference type="RefSeq" id="WP_076550228.1">
    <property type="nucleotide sequence ID" value="NZ_FTOL01000001.1"/>
</dbReference>
<proteinExistence type="predicted"/>